<dbReference type="PANTHER" id="PTHR47893:SF1">
    <property type="entry name" value="REGULATORY PROTEIN PCHR"/>
    <property type="match status" value="1"/>
</dbReference>
<dbReference type="Pfam" id="PF12833">
    <property type="entry name" value="HTH_18"/>
    <property type="match status" value="1"/>
</dbReference>
<dbReference type="GO" id="GO:0003700">
    <property type="term" value="F:DNA-binding transcription factor activity"/>
    <property type="evidence" value="ECO:0007669"/>
    <property type="project" value="InterPro"/>
</dbReference>
<dbReference type="AlphaFoldDB" id="A0A378Y0M3"/>
<dbReference type="PANTHER" id="PTHR47893">
    <property type="entry name" value="REGULATORY PROTEIN PCHR"/>
    <property type="match status" value="1"/>
</dbReference>
<dbReference type="RefSeq" id="WP_019687376.1">
    <property type="nucleotide sequence ID" value="NZ_CP036496.1"/>
</dbReference>
<dbReference type="Proteomes" id="UP000254400">
    <property type="component" value="Unassembled WGS sequence"/>
</dbReference>
<dbReference type="EMBL" id="UGSC01000001">
    <property type="protein sequence ID" value="SUA69879.1"/>
    <property type="molecule type" value="Genomic_DNA"/>
</dbReference>
<keyword evidence="2" id="KW-0238">DNA-binding</keyword>
<sequence length="329" mass="37991">MKTQTSPSTFNEYFNQIIDSNLMIHENSSTPAGIQHEHFYQIPEKWGDGIHRTHFLRNGLELSQSKMLFHEPVQISRRIDKPYLELALNIDYSATWSVDDFRSDREHGGHVQLVYMNDVKIHAEIAASNVMNHLELRFNPLLWQELLQELGIRLEQSFACIEALITPDMRAIAQELSSHSYEGITRQLFLESKTLELMALFLQEIRTSPPKLSMTIKPTDVQCIHEARDILLRTLVQPPSLIRLAQMVHINEQKLKNGFKELFGTTVFGFVRQQRLEKAKQLLEQEQISVSEASAIVGYSNFSHFAALFRKTYGYNPSAYRKNKNLCSL</sequence>
<keyword evidence="1" id="KW-0805">Transcription regulation</keyword>
<accession>A0A378Y0M3</accession>
<evidence type="ECO:0000256" key="2">
    <source>
        <dbReference type="ARBA" id="ARBA00023125"/>
    </source>
</evidence>
<dbReference type="InterPro" id="IPR020449">
    <property type="entry name" value="Tscrpt_reg_AraC-type_HTH"/>
</dbReference>
<name>A0A378Y0M3_PAEPO</name>
<evidence type="ECO:0000313" key="6">
    <source>
        <dbReference type="Proteomes" id="UP000254400"/>
    </source>
</evidence>
<protein>
    <submittedName>
        <fullName evidence="5">AraC family transcriptional regulator</fullName>
    </submittedName>
</protein>
<dbReference type="PROSITE" id="PS00041">
    <property type="entry name" value="HTH_ARAC_FAMILY_1"/>
    <property type="match status" value="1"/>
</dbReference>
<dbReference type="PROSITE" id="PS01124">
    <property type="entry name" value="HTH_ARAC_FAMILY_2"/>
    <property type="match status" value="1"/>
</dbReference>
<dbReference type="InterPro" id="IPR053142">
    <property type="entry name" value="PchR_regulatory_protein"/>
</dbReference>
<reference evidence="5 6" key="1">
    <citation type="submission" date="2018-06" db="EMBL/GenBank/DDBJ databases">
        <authorList>
            <consortium name="Pathogen Informatics"/>
            <person name="Doyle S."/>
        </authorList>
    </citation>
    <scope>NUCLEOTIDE SEQUENCE [LARGE SCALE GENOMIC DNA]</scope>
    <source>
        <strain evidence="5 6">NCTC10343</strain>
    </source>
</reference>
<feature type="domain" description="HTH araC/xylS-type" evidence="4">
    <location>
        <begin position="225"/>
        <end position="323"/>
    </location>
</feature>
<dbReference type="SMART" id="SM00342">
    <property type="entry name" value="HTH_ARAC"/>
    <property type="match status" value="1"/>
</dbReference>
<dbReference type="InterPro" id="IPR018062">
    <property type="entry name" value="HTH_AraC-typ_CS"/>
</dbReference>
<proteinExistence type="predicted"/>
<evidence type="ECO:0000259" key="4">
    <source>
        <dbReference type="PROSITE" id="PS01124"/>
    </source>
</evidence>
<dbReference type="SUPFAM" id="SSF46689">
    <property type="entry name" value="Homeodomain-like"/>
    <property type="match status" value="1"/>
</dbReference>
<dbReference type="GO" id="GO:0043565">
    <property type="term" value="F:sequence-specific DNA binding"/>
    <property type="evidence" value="ECO:0007669"/>
    <property type="project" value="InterPro"/>
</dbReference>
<evidence type="ECO:0000313" key="5">
    <source>
        <dbReference type="EMBL" id="SUA69879.1"/>
    </source>
</evidence>
<dbReference type="InterPro" id="IPR018060">
    <property type="entry name" value="HTH_AraC"/>
</dbReference>
<organism evidence="5 6">
    <name type="scientific">Paenibacillus polymyxa</name>
    <name type="common">Bacillus polymyxa</name>
    <dbReference type="NCBI Taxonomy" id="1406"/>
    <lineage>
        <taxon>Bacteria</taxon>
        <taxon>Bacillati</taxon>
        <taxon>Bacillota</taxon>
        <taxon>Bacilli</taxon>
        <taxon>Bacillales</taxon>
        <taxon>Paenibacillaceae</taxon>
        <taxon>Paenibacillus</taxon>
    </lineage>
</organism>
<evidence type="ECO:0000256" key="3">
    <source>
        <dbReference type="ARBA" id="ARBA00023163"/>
    </source>
</evidence>
<keyword evidence="3" id="KW-0804">Transcription</keyword>
<evidence type="ECO:0000256" key="1">
    <source>
        <dbReference type="ARBA" id="ARBA00023015"/>
    </source>
</evidence>
<dbReference type="PRINTS" id="PR00032">
    <property type="entry name" value="HTHARAC"/>
</dbReference>
<gene>
    <name evidence="5" type="primary">btr_5</name>
    <name evidence="5" type="ORF">NCTC10343_02745</name>
</gene>
<dbReference type="InterPro" id="IPR009057">
    <property type="entry name" value="Homeodomain-like_sf"/>
</dbReference>
<dbReference type="Gene3D" id="1.10.10.60">
    <property type="entry name" value="Homeodomain-like"/>
    <property type="match status" value="1"/>
</dbReference>
<dbReference type="GeneID" id="93346128"/>